<reference evidence="2" key="1">
    <citation type="submission" date="2020-01" db="EMBL/GenBank/DDBJ databases">
        <title>Genome sequence of Kobresia littledalei, the first chromosome-level genome in the family Cyperaceae.</title>
        <authorList>
            <person name="Qu G."/>
        </authorList>
    </citation>
    <scope>NUCLEOTIDE SEQUENCE</scope>
    <source>
        <strain evidence="2">C.B.Clarke</strain>
        <tissue evidence="2">Leaf</tissue>
    </source>
</reference>
<proteinExistence type="predicted"/>
<dbReference type="Proteomes" id="UP000623129">
    <property type="component" value="Unassembled WGS sequence"/>
</dbReference>
<protein>
    <submittedName>
        <fullName evidence="2">TPR repeat</fullName>
    </submittedName>
</protein>
<sequence>METLHRTKSSSSPDLLSLLSSSNEQPHKRTNSATDLASVIDVPAPLQSDPSFSIYANDPSSNDLNQKLDTIYRDFTFGSEYPDPTESTEKCDHNAVPLFLARGLGIDRLGSELLDVGELMKGKRPVSNGNGEENLVLDMELKRIVEEEPDNATALTDYAQFLHQNKGDAKRAEEYYSRAILADPTDGEIMAQYAKLVWYQHADVERSLSYFEKAVQLSPENSHVFAAYAGFLWEIGDDNEHGNQSNFQSEFSDQVVFQDEAPVLTT</sequence>
<dbReference type="Gene3D" id="1.25.40.10">
    <property type="entry name" value="Tetratricopeptide repeat domain"/>
    <property type="match status" value="1"/>
</dbReference>
<dbReference type="PANTHER" id="PTHR26312:SF221">
    <property type="entry name" value="OS04G0510600 PROTEIN"/>
    <property type="match status" value="1"/>
</dbReference>
<dbReference type="PANTHER" id="PTHR26312">
    <property type="entry name" value="TETRATRICOPEPTIDE REPEAT PROTEIN 5"/>
    <property type="match status" value="1"/>
</dbReference>
<dbReference type="SUPFAM" id="SSF48452">
    <property type="entry name" value="TPR-like"/>
    <property type="match status" value="1"/>
</dbReference>
<feature type="region of interest" description="Disordered" evidence="1">
    <location>
        <begin position="1"/>
        <end position="38"/>
    </location>
</feature>
<accession>A0A833QGD0</accession>
<feature type="compositionally biased region" description="Low complexity" evidence="1">
    <location>
        <begin position="9"/>
        <end position="22"/>
    </location>
</feature>
<dbReference type="OrthoDB" id="1926212at2759"/>
<dbReference type="InterPro" id="IPR011990">
    <property type="entry name" value="TPR-like_helical_dom_sf"/>
</dbReference>
<organism evidence="2 3">
    <name type="scientific">Carex littledalei</name>
    <dbReference type="NCBI Taxonomy" id="544730"/>
    <lineage>
        <taxon>Eukaryota</taxon>
        <taxon>Viridiplantae</taxon>
        <taxon>Streptophyta</taxon>
        <taxon>Embryophyta</taxon>
        <taxon>Tracheophyta</taxon>
        <taxon>Spermatophyta</taxon>
        <taxon>Magnoliopsida</taxon>
        <taxon>Liliopsida</taxon>
        <taxon>Poales</taxon>
        <taxon>Cyperaceae</taxon>
        <taxon>Cyperoideae</taxon>
        <taxon>Cariceae</taxon>
        <taxon>Carex</taxon>
        <taxon>Carex subgen. Euthyceras</taxon>
    </lineage>
</organism>
<dbReference type="EMBL" id="SWLB01000025">
    <property type="protein sequence ID" value="KAF3322209.1"/>
    <property type="molecule type" value="Genomic_DNA"/>
</dbReference>
<dbReference type="AlphaFoldDB" id="A0A833QGD0"/>
<evidence type="ECO:0000256" key="1">
    <source>
        <dbReference type="SAM" id="MobiDB-lite"/>
    </source>
</evidence>
<evidence type="ECO:0000313" key="2">
    <source>
        <dbReference type="EMBL" id="KAF3322209.1"/>
    </source>
</evidence>
<evidence type="ECO:0000313" key="3">
    <source>
        <dbReference type="Proteomes" id="UP000623129"/>
    </source>
</evidence>
<name>A0A833QGD0_9POAL</name>
<keyword evidence="3" id="KW-1185">Reference proteome</keyword>
<comment type="caution">
    <text evidence="2">The sequence shown here is derived from an EMBL/GenBank/DDBJ whole genome shotgun (WGS) entry which is preliminary data.</text>
</comment>
<gene>
    <name evidence="2" type="ORF">FCM35_KLT13350</name>
</gene>